<dbReference type="Proteomes" id="UP000799764">
    <property type="component" value="Unassembled WGS sequence"/>
</dbReference>
<sequence length="220" mass="25146">MRRFSTVELRIQPGATQVFQTLSGALYYTDPSRQSAVYHNHQDSGIRRPVTLRQLHRSPICLDCTAASLTRAIQALKTPMPFVTVCQVSLVGSISLDTSHSLPRIHLIYIPVAVTIFPHRGWSLAEQKNRRVSQFVFERGVQSTKGRARIPFMAMRPMLCSFAFPGWWVAALGCHHRQVCRNIFILAPSRSRSLFKHFWIRRKIQPNGWYGIWPSFSGVL</sequence>
<gene>
    <name evidence="1" type="ORF">P171DRAFT_214678</name>
</gene>
<dbReference type="EMBL" id="MU001495">
    <property type="protein sequence ID" value="KAF2448545.1"/>
    <property type="molecule type" value="Genomic_DNA"/>
</dbReference>
<evidence type="ECO:0000313" key="2">
    <source>
        <dbReference type="Proteomes" id="UP000799764"/>
    </source>
</evidence>
<name>A0A9P4PQU1_9PLEO</name>
<accession>A0A9P4PQU1</accession>
<comment type="caution">
    <text evidence="1">The sequence shown here is derived from an EMBL/GenBank/DDBJ whole genome shotgun (WGS) entry which is preliminary data.</text>
</comment>
<dbReference type="AlphaFoldDB" id="A0A9P4PQU1"/>
<reference evidence="1" key="1">
    <citation type="journal article" date="2020" name="Stud. Mycol.">
        <title>101 Dothideomycetes genomes: a test case for predicting lifestyles and emergence of pathogens.</title>
        <authorList>
            <person name="Haridas S."/>
            <person name="Albert R."/>
            <person name="Binder M."/>
            <person name="Bloem J."/>
            <person name="Labutti K."/>
            <person name="Salamov A."/>
            <person name="Andreopoulos B."/>
            <person name="Baker S."/>
            <person name="Barry K."/>
            <person name="Bills G."/>
            <person name="Bluhm B."/>
            <person name="Cannon C."/>
            <person name="Castanera R."/>
            <person name="Culley D."/>
            <person name="Daum C."/>
            <person name="Ezra D."/>
            <person name="Gonzalez J."/>
            <person name="Henrissat B."/>
            <person name="Kuo A."/>
            <person name="Liang C."/>
            <person name="Lipzen A."/>
            <person name="Lutzoni F."/>
            <person name="Magnuson J."/>
            <person name="Mondo S."/>
            <person name="Nolan M."/>
            <person name="Ohm R."/>
            <person name="Pangilinan J."/>
            <person name="Park H.-J."/>
            <person name="Ramirez L."/>
            <person name="Alfaro M."/>
            <person name="Sun H."/>
            <person name="Tritt A."/>
            <person name="Yoshinaga Y."/>
            <person name="Zwiers L.-H."/>
            <person name="Turgeon B."/>
            <person name="Goodwin S."/>
            <person name="Spatafora J."/>
            <person name="Crous P."/>
            <person name="Grigoriev I."/>
        </authorList>
    </citation>
    <scope>NUCLEOTIDE SEQUENCE</scope>
    <source>
        <strain evidence="1">CBS 690.94</strain>
    </source>
</reference>
<proteinExistence type="predicted"/>
<organism evidence="1 2">
    <name type="scientific">Karstenula rhodostoma CBS 690.94</name>
    <dbReference type="NCBI Taxonomy" id="1392251"/>
    <lineage>
        <taxon>Eukaryota</taxon>
        <taxon>Fungi</taxon>
        <taxon>Dikarya</taxon>
        <taxon>Ascomycota</taxon>
        <taxon>Pezizomycotina</taxon>
        <taxon>Dothideomycetes</taxon>
        <taxon>Pleosporomycetidae</taxon>
        <taxon>Pleosporales</taxon>
        <taxon>Massarineae</taxon>
        <taxon>Didymosphaeriaceae</taxon>
        <taxon>Karstenula</taxon>
    </lineage>
</organism>
<keyword evidence="2" id="KW-1185">Reference proteome</keyword>
<protein>
    <submittedName>
        <fullName evidence="1">Uncharacterized protein</fullName>
    </submittedName>
</protein>
<evidence type="ECO:0000313" key="1">
    <source>
        <dbReference type="EMBL" id="KAF2448545.1"/>
    </source>
</evidence>